<dbReference type="PANTHER" id="PTHR10587:SF133">
    <property type="entry name" value="CHITIN DEACETYLASE 1-RELATED"/>
    <property type="match status" value="1"/>
</dbReference>
<feature type="compositionally biased region" description="Basic and acidic residues" evidence="3">
    <location>
        <begin position="38"/>
        <end position="49"/>
    </location>
</feature>
<keyword evidence="4" id="KW-0812">Transmembrane</keyword>
<dbReference type="Proteomes" id="UP000697472">
    <property type="component" value="Unassembled WGS sequence"/>
</dbReference>
<evidence type="ECO:0000256" key="3">
    <source>
        <dbReference type="SAM" id="MobiDB-lite"/>
    </source>
</evidence>
<feature type="compositionally biased region" description="Polar residues" evidence="3">
    <location>
        <begin position="68"/>
        <end position="80"/>
    </location>
</feature>
<proteinExistence type="predicted"/>
<dbReference type="EMBL" id="JAFBEH010000031">
    <property type="protein sequence ID" value="MBM7643164.1"/>
    <property type="molecule type" value="Genomic_DNA"/>
</dbReference>
<feature type="compositionally biased region" description="Low complexity" evidence="3">
    <location>
        <begin position="57"/>
        <end position="67"/>
    </location>
</feature>
<evidence type="ECO:0000313" key="7">
    <source>
        <dbReference type="Proteomes" id="UP000697472"/>
    </source>
</evidence>
<accession>A0ABS2PT01</accession>
<comment type="caution">
    <text evidence="6">The sequence shown here is derived from an EMBL/GenBank/DDBJ whole genome shotgun (WGS) entry which is preliminary data.</text>
</comment>
<dbReference type="Gene3D" id="3.20.20.370">
    <property type="entry name" value="Glycoside hydrolase/deacetylase"/>
    <property type="match status" value="1"/>
</dbReference>
<keyword evidence="1" id="KW-0479">Metal-binding</keyword>
<dbReference type="CDD" id="cd10944">
    <property type="entry name" value="CE4_SmPgdA_like"/>
    <property type="match status" value="1"/>
</dbReference>
<dbReference type="InterPro" id="IPR002509">
    <property type="entry name" value="NODB_dom"/>
</dbReference>
<dbReference type="InterPro" id="IPR050248">
    <property type="entry name" value="Polysacc_deacetylase_ArnD"/>
</dbReference>
<feature type="region of interest" description="Disordered" evidence="3">
    <location>
        <begin position="38"/>
        <end position="80"/>
    </location>
</feature>
<name>A0ABS2PT01_9STRE</name>
<keyword evidence="7" id="KW-1185">Reference proteome</keyword>
<dbReference type="InterPro" id="IPR011330">
    <property type="entry name" value="Glyco_hydro/deAcase_b/a-brl"/>
</dbReference>
<keyword evidence="4" id="KW-1133">Transmembrane helix</keyword>
<evidence type="ECO:0000256" key="1">
    <source>
        <dbReference type="ARBA" id="ARBA00022723"/>
    </source>
</evidence>
<dbReference type="PANTHER" id="PTHR10587">
    <property type="entry name" value="GLYCOSYL TRANSFERASE-RELATED"/>
    <property type="match status" value="1"/>
</dbReference>
<dbReference type="RefSeq" id="WP_239548913.1">
    <property type="nucleotide sequence ID" value="NZ_JAFBEH010000031.1"/>
</dbReference>
<keyword evidence="2" id="KW-0378">Hydrolase</keyword>
<gene>
    <name evidence="6" type="ORF">JOC28_001465</name>
</gene>
<sequence>MKNRNLYSIINGVLLVLILITIGLIGFTLYKPSQKASQSDKVKMSQTDKTEEDSSESSETSESSSESINPSQLMPGTNHNYHADSYAYSTSEIRSYMDGTATTDQKIVFLTFDDGPDTVITPQILDVLAQYQVPATFFLVGNNVTDETKSIIERQISEGHAIAAHSMSHNFNLLYPNRVGNTDQIVYEATQTQAVLKTYLGDDFQTNVFRYPGGHMSWTGLENADASLANLGISWMDWNTLAGDAEPLSKRPTTSEAMMQYIQSSTQYFHDTPIKVLLMHDIVGKELTLQTLPQIIQYYKDQGYTFGVLE</sequence>
<keyword evidence="4" id="KW-0472">Membrane</keyword>
<organism evidence="6 7">
    <name type="scientific">Streptococcus loxodontisalivarius</name>
    <dbReference type="NCBI Taxonomy" id="1349415"/>
    <lineage>
        <taxon>Bacteria</taxon>
        <taxon>Bacillati</taxon>
        <taxon>Bacillota</taxon>
        <taxon>Bacilli</taxon>
        <taxon>Lactobacillales</taxon>
        <taxon>Streptococcaceae</taxon>
        <taxon>Streptococcus</taxon>
    </lineage>
</organism>
<feature type="domain" description="NodB homology" evidence="5">
    <location>
        <begin position="106"/>
        <end position="307"/>
    </location>
</feature>
<dbReference type="SUPFAM" id="SSF88713">
    <property type="entry name" value="Glycoside hydrolase/deacetylase"/>
    <property type="match status" value="1"/>
</dbReference>
<feature type="transmembrane region" description="Helical" evidence="4">
    <location>
        <begin position="6"/>
        <end position="30"/>
    </location>
</feature>
<protein>
    <submittedName>
        <fullName evidence="6">Peptidoglycan/xylan/chitin deacetylase (PgdA/CDA1 family)</fullName>
    </submittedName>
</protein>
<evidence type="ECO:0000313" key="6">
    <source>
        <dbReference type="EMBL" id="MBM7643164.1"/>
    </source>
</evidence>
<dbReference type="Pfam" id="PF01522">
    <property type="entry name" value="Polysacc_deac_1"/>
    <property type="match status" value="1"/>
</dbReference>
<dbReference type="PROSITE" id="PS51677">
    <property type="entry name" value="NODB"/>
    <property type="match status" value="1"/>
</dbReference>
<reference evidence="6 7" key="1">
    <citation type="submission" date="2021-01" db="EMBL/GenBank/DDBJ databases">
        <title>Genomic Encyclopedia of Type Strains, Phase IV (KMG-IV): sequencing the most valuable type-strain genomes for metagenomic binning, comparative biology and taxonomic classification.</title>
        <authorList>
            <person name="Goeker M."/>
        </authorList>
    </citation>
    <scope>NUCLEOTIDE SEQUENCE [LARGE SCALE GENOMIC DNA]</scope>
    <source>
        <strain evidence="6 7">DSM 27382</strain>
    </source>
</reference>
<evidence type="ECO:0000259" key="5">
    <source>
        <dbReference type="PROSITE" id="PS51677"/>
    </source>
</evidence>
<evidence type="ECO:0000256" key="4">
    <source>
        <dbReference type="SAM" id="Phobius"/>
    </source>
</evidence>
<evidence type="ECO:0000256" key="2">
    <source>
        <dbReference type="ARBA" id="ARBA00022801"/>
    </source>
</evidence>